<dbReference type="AlphaFoldDB" id="A0A2Z6M8F8"/>
<sequence>MKNEHLLFPSPSPRSFYRPKAVWSVADQAELSLLEGSENLFDAEVAAHRELLRGDHS</sequence>
<evidence type="ECO:0000313" key="1">
    <source>
        <dbReference type="EMBL" id="GAU28636.1"/>
    </source>
</evidence>
<gene>
    <name evidence="1" type="ORF">TSUD_159170</name>
</gene>
<protein>
    <submittedName>
        <fullName evidence="1">Uncharacterized protein</fullName>
    </submittedName>
</protein>
<dbReference type="EMBL" id="DF973377">
    <property type="protein sequence ID" value="GAU28636.1"/>
    <property type="molecule type" value="Genomic_DNA"/>
</dbReference>
<evidence type="ECO:0000313" key="2">
    <source>
        <dbReference type="Proteomes" id="UP000242715"/>
    </source>
</evidence>
<keyword evidence="2" id="KW-1185">Reference proteome</keyword>
<proteinExistence type="predicted"/>
<name>A0A2Z6M8F8_TRISU</name>
<reference evidence="2" key="1">
    <citation type="journal article" date="2017" name="Front. Plant Sci.">
        <title>Climate Clever Clovers: New Paradigm to Reduce the Environmental Footprint of Ruminants by Breeding Low Methanogenic Forages Utilizing Haplotype Variation.</title>
        <authorList>
            <person name="Kaur P."/>
            <person name="Appels R."/>
            <person name="Bayer P.E."/>
            <person name="Keeble-Gagnere G."/>
            <person name="Wang J."/>
            <person name="Hirakawa H."/>
            <person name="Shirasawa K."/>
            <person name="Vercoe P."/>
            <person name="Stefanova K."/>
            <person name="Durmic Z."/>
            <person name="Nichols P."/>
            <person name="Revell C."/>
            <person name="Isobe S.N."/>
            <person name="Edwards D."/>
            <person name="Erskine W."/>
        </authorList>
    </citation>
    <scope>NUCLEOTIDE SEQUENCE [LARGE SCALE GENOMIC DNA]</scope>
    <source>
        <strain evidence="2">cv. Daliak</strain>
    </source>
</reference>
<dbReference type="Proteomes" id="UP000242715">
    <property type="component" value="Unassembled WGS sequence"/>
</dbReference>
<accession>A0A2Z6M8F8</accession>
<organism evidence="1 2">
    <name type="scientific">Trifolium subterraneum</name>
    <name type="common">Subterranean clover</name>
    <dbReference type="NCBI Taxonomy" id="3900"/>
    <lineage>
        <taxon>Eukaryota</taxon>
        <taxon>Viridiplantae</taxon>
        <taxon>Streptophyta</taxon>
        <taxon>Embryophyta</taxon>
        <taxon>Tracheophyta</taxon>
        <taxon>Spermatophyta</taxon>
        <taxon>Magnoliopsida</taxon>
        <taxon>eudicotyledons</taxon>
        <taxon>Gunneridae</taxon>
        <taxon>Pentapetalae</taxon>
        <taxon>rosids</taxon>
        <taxon>fabids</taxon>
        <taxon>Fabales</taxon>
        <taxon>Fabaceae</taxon>
        <taxon>Papilionoideae</taxon>
        <taxon>50 kb inversion clade</taxon>
        <taxon>NPAAA clade</taxon>
        <taxon>Hologalegina</taxon>
        <taxon>IRL clade</taxon>
        <taxon>Trifolieae</taxon>
        <taxon>Trifolium</taxon>
    </lineage>
</organism>